<proteinExistence type="predicted"/>
<accession>A0A7S3J1J5</accession>
<organism evidence="1">
    <name type="scientific">Euplotes harpa</name>
    <dbReference type="NCBI Taxonomy" id="151035"/>
    <lineage>
        <taxon>Eukaryota</taxon>
        <taxon>Sar</taxon>
        <taxon>Alveolata</taxon>
        <taxon>Ciliophora</taxon>
        <taxon>Intramacronucleata</taxon>
        <taxon>Spirotrichea</taxon>
        <taxon>Hypotrichia</taxon>
        <taxon>Euplotida</taxon>
        <taxon>Euplotidae</taxon>
        <taxon>Euplotes</taxon>
    </lineage>
</organism>
<dbReference type="Pfam" id="PF01644">
    <property type="entry name" value="Chitin_synth_1"/>
    <property type="match status" value="1"/>
</dbReference>
<gene>
    <name evidence="1" type="ORF">EHAR0213_LOCUS2064</name>
</gene>
<sequence length="135" mass="15647">MDTRIPENSLLSNDFHDEIKLSFCITMYNEPFEQLMESLAGIYRAYFELVDIDKDYKDKVNIVIVADGIEKLPPDFKKAAKKAGFFDLDIMEDGYVKFTPPKESKNIDESNDINNHKIEALDLNFMNKDNLEGRK</sequence>
<name>A0A7S3J1J5_9SPIT</name>
<protein>
    <recommendedName>
        <fullName evidence="2">Chitin synthase</fullName>
    </recommendedName>
</protein>
<evidence type="ECO:0008006" key="2">
    <source>
        <dbReference type="Google" id="ProtNLM"/>
    </source>
</evidence>
<evidence type="ECO:0000313" key="1">
    <source>
        <dbReference type="EMBL" id="CAE0343157.1"/>
    </source>
</evidence>
<dbReference type="AlphaFoldDB" id="A0A7S3J1J5"/>
<dbReference type="EMBL" id="HBII01004518">
    <property type="protein sequence ID" value="CAE0343157.1"/>
    <property type="molecule type" value="Transcribed_RNA"/>
</dbReference>
<reference evidence="1" key="1">
    <citation type="submission" date="2021-01" db="EMBL/GenBank/DDBJ databases">
        <authorList>
            <person name="Corre E."/>
            <person name="Pelletier E."/>
            <person name="Niang G."/>
            <person name="Scheremetjew M."/>
            <person name="Finn R."/>
            <person name="Kale V."/>
            <person name="Holt S."/>
            <person name="Cochrane G."/>
            <person name="Meng A."/>
            <person name="Brown T."/>
            <person name="Cohen L."/>
        </authorList>
    </citation>
    <scope>NUCLEOTIDE SEQUENCE</scope>
    <source>
        <strain evidence="1">FSP1.4</strain>
    </source>
</reference>